<reference evidence="1 2" key="1">
    <citation type="journal article" date="2018" name="Elife">
        <title>Discovery and characterization of a prevalent human gut bacterial enzyme sufficient for the inactivation of a family of plant toxins.</title>
        <authorList>
            <person name="Koppel N."/>
            <person name="Bisanz J.E."/>
            <person name="Pandelia M.E."/>
            <person name="Turnbaugh P.J."/>
            <person name="Balskus E.P."/>
        </authorList>
    </citation>
    <scope>NUCLEOTIDE SEQUENCE [LARGE SCALE GENOMIC DNA]</scope>
    <source>
        <strain evidence="1 2">W1 BHI 6</strain>
    </source>
</reference>
<evidence type="ECO:0008006" key="3">
    <source>
        <dbReference type="Google" id="ProtNLM"/>
    </source>
</evidence>
<evidence type="ECO:0000313" key="2">
    <source>
        <dbReference type="Proteomes" id="UP000253970"/>
    </source>
</evidence>
<sequence>MTLYLADASAVEYWRRADPSAKNRARAATPFGQDRETPPFSASDLAALEEAGVGWLSEPIHLLVPDASSRRRCKRTKLHVCSHRLPERSFVKLSRHVMVASPELTCLSIAPSTPFPLLVEFLYELCGRYRLPDGRGGDATELPPATTVAGIERFADKARGVRGAADVKRALRYACDNSLSPMETDIAETMVFDPRMGGFGLEKPQLNPRFEVTRKNRRALPQSAYLPDLFWLRANISVEYDSDKHHRGDRKASEDAIRRNGIEHLGTRVVTLTWGQARNYYEFERVALLVASALGKKFGPGWDAWANRRIELHRLLVQR</sequence>
<gene>
    <name evidence="1" type="ORF">C1875_00750</name>
</gene>
<name>A0A369ML46_EGGLN</name>
<dbReference type="EMBL" id="PPTU01000001">
    <property type="protein sequence ID" value="RDB73413.1"/>
    <property type="molecule type" value="Genomic_DNA"/>
</dbReference>
<organism evidence="1 2">
    <name type="scientific">Eggerthella lenta</name>
    <name type="common">Eubacterium lentum</name>
    <dbReference type="NCBI Taxonomy" id="84112"/>
    <lineage>
        <taxon>Bacteria</taxon>
        <taxon>Bacillati</taxon>
        <taxon>Actinomycetota</taxon>
        <taxon>Coriobacteriia</taxon>
        <taxon>Eggerthellales</taxon>
        <taxon>Eggerthellaceae</taxon>
        <taxon>Eggerthella</taxon>
    </lineage>
</organism>
<comment type="caution">
    <text evidence="1">The sequence shown here is derived from an EMBL/GenBank/DDBJ whole genome shotgun (WGS) entry which is preliminary data.</text>
</comment>
<dbReference type="RefSeq" id="WP_114532387.1">
    <property type="nucleotide sequence ID" value="NZ_JAQLCJ010000001.1"/>
</dbReference>
<evidence type="ECO:0000313" key="1">
    <source>
        <dbReference type="EMBL" id="RDB73413.1"/>
    </source>
</evidence>
<accession>A0A369ML46</accession>
<dbReference type="Proteomes" id="UP000253970">
    <property type="component" value="Unassembled WGS sequence"/>
</dbReference>
<protein>
    <recommendedName>
        <fullName evidence="3">DUF559 domain-containing protein</fullName>
    </recommendedName>
</protein>
<proteinExistence type="predicted"/>
<dbReference type="AlphaFoldDB" id="A0A369ML46"/>